<proteinExistence type="predicted"/>
<dbReference type="PANTHER" id="PTHR12333:SF0">
    <property type="entry name" value="COMM DOMAIN-CONTAINING PROTEIN 10"/>
    <property type="match status" value="1"/>
</dbReference>
<comment type="caution">
    <text evidence="2">The sequence shown here is derived from an EMBL/GenBank/DDBJ whole genome shotgun (WGS) entry which is preliminary data.</text>
</comment>
<dbReference type="InterPro" id="IPR017920">
    <property type="entry name" value="COMM"/>
</dbReference>
<dbReference type="InterPro" id="IPR037361">
    <property type="entry name" value="COMMD10"/>
</dbReference>
<accession>A0ABP0FAF4</accession>
<gene>
    <name evidence="2" type="ORF">CVLEPA_LOCUS6140</name>
</gene>
<dbReference type="PANTHER" id="PTHR12333">
    <property type="entry name" value="COMM DOMAIN CONTAINING PROTEIN 10"/>
    <property type="match status" value="1"/>
</dbReference>
<dbReference type="EMBL" id="CAWYQH010000035">
    <property type="protein sequence ID" value="CAK8676692.1"/>
    <property type="molecule type" value="Genomic_DNA"/>
</dbReference>
<evidence type="ECO:0000259" key="1">
    <source>
        <dbReference type="PROSITE" id="PS51269"/>
    </source>
</evidence>
<evidence type="ECO:0000313" key="2">
    <source>
        <dbReference type="EMBL" id="CAK8676692.1"/>
    </source>
</evidence>
<dbReference type="Proteomes" id="UP001642483">
    <property type="component" value="Unassembled WGS sequence"/>
</dbReference>
<sequence>MAEQIFTETSRFKTAVQLINELESNRFPKLLSRIAEKLHLREEHAFSEEEQIKLQLALGIGSEDRSLLLETIEFILLQAAYYGLKPATLHQHLLSVNLSVEKSEIISQTWASYGKATVEKMKKHSFTHSQLESVSWHLNLQLAQDNKTQVKESNAIFHLNLKKSEIGKAEKLSLELTHKELLHFYNKLEILQDQLDSLS</sequence>
<dbReference type="PROSITE" id="PS51269">
    <property type="entry name" value="COMM"/>
    <property type="match status" value="1"/>
</dbReference>
<evidence type="ECO:0000313" key="3">
    <source>
        <dbReference type="Proteomes" id="UP001642483"/>
    </source>
</evidence>
<name>A0ABP0FAF4_CLALP</name>
<dbReference type="Pfam" id="PF07258">
    <property type="entry name" value="COMM_domain"/>
    <property type="match status" value="1"/>
</dbReference>
<organism evidence="2 3">
    <name type="scientific">Clavelina lepadiformis</name>
    <name type="common">Light-bulb sea squirt</name>
    <name type="synonym">Ascidia lepadiformis</name>
    <dbReference type="NCBI Taxonomy" id="159417"/>
    <lineage>
        <taxon>Eukaryota</taxon>
        <taxon>Metazoa</taxon>
        <taxon>Chordata</taxon>
        <taxon>Tunicata</taxon>
        <taxon>Ascidiacea</taxon>
        <taxon>Aplousobranchia</taxon>
        <taxon>Clavelinidae</taxon>
        <taxon>Clavelina</taxon>
    </lineage>
</organism>
<reference evidence="2 3" key="1">
    <citation type="submission" date="2024-02" db="EMBL/GenBank/DDBJ databases">
        <authorList>
            <person name="Daric V."/>
            <person name="Darras S."/>
        </authorList>
    </citation>
    <scope>NUCLEOTIDE SEQUENCE [LARGE SCALE GENOMIC DNA]</scope>
</reference>
<protein>
    <recommendedName>
        <fullName evidence="1">COMM domain-containing protein</fullName>
    </recommendedName>
</protein>
<feature type="domain" description="COMM" evidence="1">
    <location>
        <begin position="130"/>
        <end position="199"/>
    </location>
</feature>
<dbReference type="Pfam" id="PF21672">
    <property type="entry name" value="COMM_HN"/>
    <property type="match status" value="1"/>
</dbReference>
<keyword evidence="3" id="KW-1185">Reference proteome</keyword>